<comment type="caution">
    <text evidence="1">The sequence shown here is derived from an EMBL/GenBank/DDBJ whole genome shotgun (WGS) entry which is preliminary data.</text>
</comment>
<proteinExistence type="predicted"/>
<dbReference type="Proteomes" id="UP000229924">
    <property type="component" value="Unassembled WGS sequence"/>
</dbReference>
<sequence>MIAVNQEGILVIVVKKQEGKGFRQITVLVAPPDVNGLRVVVEKNISTPSAAFSHSDFGCIAIGLTDVVVGQRLIIRQLTDVQDTLALERDLGEVVSIGQFRSPA</sequence>
<gene>
    <name evidence="1" type="ORF">COZ63_01515</name>
</gene>
<dbReference type="AlphaFoldDB" id="A0A2M7K1K0"/>
<dbReference type="EMBL" id="PFIK01000033">
    <property type="protein sequence ID" value="PIX30105.1"/>
    <property type="molecule type" value="Genomic_DNA"/>
</dbReference>
<name>A0A2M7K1K0_9BACT</name>
<organism evidence="1 2">
    <name type="scientific">Candidatus Berkelbacteria bacterium CG_4_8_14_3_um_filter_42_13</name>
    <dbReference type="NCBI Taxonomy" id="1974505"/>
    <lineage>
        <taxon>Bacteria</taxon>
        <taxon>Candidatus Berkelbacteria</taxon>
    </lineage>
</organism>
<protein>
    <submittedName>
        <fullName evidence="1">Uncharacterized protein</fullName>
    </submittedName>
</protein>
<accession>A0A2M7K1K0</accession>
<evidence type="ECO:0000313" key="2">
    <source>
        <dbReference type="Proteomes" id="UP000229924"/>
    </source>
</evidence>
<reference evidence="2" key="1">
    <citation type="submission" date="2017-09" db="EMBL/GenBank/DDBJ databases">
        <title>Depth-based differentiation of microbial function through sediment-hosted aquifers and enrichment of novel symbionts in the deep terrestrial subsurface.</title>
        <authorList>
            <person name="Probst A.J."/>
            <person name="Ladd B."/>
            <person name="Jarett J.K."/>
            <person name="Geller-Mcgrath D.E."/>
            <person name="Sieber C.M.K."/>
            <person name="Emerson J.B."/>
            <person name="Anantharaman K."/>
            <person name="Thomas B.C."/>
            <person name="Malmstrom R."/>
            <person name="Stieglmeier M."/>
            <person name="Klingl A."/>
            <person name="Woyke T."/>
            <person name="Ryan C.M."/>
            <person name="Banfield J.F."/>
        </authorList>
    </citation>
    <scope>NUCLEOTIDE SEQUENCE [LARGE SCALE GENOMIC DNA]</scope>
</reference>
<evidence type="ECO:0000313" key="1">
    <source>
        <dbReference type="EMBL" id="PIX30105.1"/>
    </source>
</evidence>